<feature type="region of interest" description="Disordered" evidence="1">
    <location>
        <begin position="1"/>
        <end position="88"/>
    </location>
</feature>
<protein>
    <submittedName>
        <fullName evidence="2">Uncharacterized protein</fullName>
    </submittedName>
</protein>
<evidence type="ECO:0000256" key="1">
    <source>
        <dbReference type="SAM" id="MobiDB-lite"/>
    </source>
</evidence>
<comment type="caution">
    <text evidence="2">The sequence shown here is derived from an EMBL/GenBank/DDBJ whole genome shotgun (WGS) entry which is preliminary data.</text>
</comment>
<feature type="compositionally biased region" description="Gly residues" evidence="1">
    <location>
        <begin position="1"/>
        <end position="10"/>
    </location>
</feature>
<dbReference type="EMBL" id="BMRP01000003">
    <property type="protein sequence ID" value="GGU49477.1"/>
    <property type="molecule type" value="Genomic_DNA"/>
</dbReference>
<evidence type="ECO:0000313" key="2">
    <source>
        <dbReference type="EMBL" id="GGU49477.1"/>
    </source>
</evidence>
<organism evidence="2 3">
    <name type="scientific">Streptomyces albospinus</name>
    <dbReference type="NCBI Taxonomy" id="285515"/>
    <lineage>
        <taxon>Bacteria</taxon>
        <taxon>Bacillati</taxon>
        <taxon>Actinomycetota</taxon>
        <taxon>Actinomycetes</taxon>
        <taxon>Kitasatosporales</taxon>
        <taxon>Streptomycetaceae</taxon>
        <taxon>Streptomyces</taxon>
    </lineage>
</organism>
<sequence length="88" mass="9363">MRFIENGGGALVRDRGADGRVGHEVPPKSPPEGEVLEARGSHLPCAGAQHGDPSRLGAVRAHDAAGRPRRGDGYRVPEECEDKRMAGR</sequence>
<gene>
    <name evidence="2" type="ORF">GCM10010211_12060</name>
</gene>
<feature type="compositionally biased region" description="Basic and acidic residues" evidence="1">
    <location>
        <begin position="60"/>
        <end position="88"/>
    </location>
</feature>
<accession>A0ABQ2URF3</accession>
<feature type="compositionally biased region" description="Basic and acidic residues" evidence="1">
    <location>
        <begin position="12"/>
        <end position="26"/>
    </location>
</feature>
<proteinExistence type="predicted"/>
<reference evidence="3" key="1">
    <citation type="journal article" date="2019" name="Int. J. Syst. Evol. Microbiol.">
        <title>The Global Catalogue of Microorganisms (GCM) 10K type strain sequencing project: providing services to taxonomists for standard genome sequencing and annotation.</title>
        <authorList>
            <consortium name="The Broad Institute Genomics Platform"/>
            <consortium name="The Broad Institute Genome Sequencing Center for Infectious Disease"/>
            <person name="Wu L."/>
            <person name="Ma J."/>
        </authorList>
    </citation>
    <scope>NUCLEOTIDE SEQUENCE [LARGE SCALE GENOMIC DNA]</scope>
    <source>
        <strain evidence="3">JCM 3399</strain>
    </source>
</reference>
<evidence type="ECO:0000313" key="3">
    <source>
        <dbReference type="Proteomes" id="UP000654471"/>
    </source>
</evidence>
<name>A0ABQ2URF3_9ACTN</name>
<keyword evidence="3" id="KW-1185">Reference proteome</keyword>
<dbReference type="Proteomes" id="UP000654471">
    <property type="component" value="Unassembled WGS sequence"/>
</dbReference>